<name>A0AAX6E103_IRIPA</name>
<keyword evidence="3" id="KW-1185">Reference proteome</keyword>
<accession>A0AAX6E103</accession>
<sequence length="129" mass="14491">MARELLPGGGSSSSSMTVVQCLLHGARCRSTTFSFEASSASSLAAHRPSFRREADRLLLLRLTQHRRTLIFSAGLPSISSPTEVSSFWFLKNLFVSLISIRSPIDLFTDLYRNVQSRSVSFYQCMYDIF</sequence>
<evidence type="ECO:0000313" key="3">
    <source>
        <dbReference type="Proteomes" id="UP001140949"/>
    </source>
</evidence>
<comment type="caution">
    <text evidence="1">The sequence shown here is derived from an EMBL/GenBank/DDBJ whole genome shotgun (WGS) entry which is preliminary data.</text>
</comment>
<organism evidence="1 3">
    <name type="scientific">Iris pallida</name>
    <name type="common">Sweet iris</name>
    <dbReference type="NCBI Taxonomy" id="29817"/>
    <lineage>
        <taxon>Eukaryota</taxon>
        <taxon>Viridiplantae</taxon>
        <taxon>Streptophyta</taxon>
        <taxon>Embryophyta</taxon>
        <taxon>Tracheophyta</taxon>
        <taxon>Spermatophyta</taxon>
        <taxon>Magnoliopsida</taxon>
        <taxon>Liliopsida</taxon>
        <taxon>Asparagales</taxon>
        <taxon>Iridaceae</taxon>
        <taxon>Iridoideae</taxon>
        <taxon>Irideae</taxon>
        <taxon>Iris</taxon>
    </lineage>
</organism>
<dbReference type="Proteomes" id="UP001140949">
    <property type="component" value="Unassembled WGS sequence"/>
</dbReference>
<reference evidence="1" key="1">
    <citation type="journal article" date="2023" name="GigaByte">
        <title>Genome assembly of the bearded iris, Iris pallida Lam.</title>
        <authorList>
            <person name="Bruccoleri R.E."/>
            <person name="Oakeley E.J."/>
            <person name="Faust A.M.E."/>
            <person name="Altorfer M."/>
            <person name="Dessus-Babus S."/>
            <person name="Burckhardt D."/>
            <person name="Oertli M."/>
            <person name="Naumann U."/>
            <person name="Petersen F."/>
            <person name="Wong J."/>
        </authorList>
    </citation>
    <scope>NUCLEOTIDE SEQUENCE</scope>
    <source>
        <strain evidence="1">GSM-AAB239-AS_SAM_17_03QT</strain>
    </source>
</reference>
<reference evidence="1" key="2">
    <citation type="submission" date="2023-04" db="EMBL/GenBank/DDBJ databases">
        <authorList>
            <person name="Bruccoleri R.E."/>
            <person name="Oakeley E.J."/>
            <person name="Faust A.-M."/>
            <person name="Dessus-Babus S."/>
            <person name="Altorfer M."/>
            <person name="Burckhardt D."/>
            <person name="Oertli M."/>
            <person name="Naumann U."/>
            <person name="Petersen F."/>
            <person name="Wong J."/>
        </authorList>
    </citation>
    <scope>NUCLEOTIDE SEQUENCE</scope>
    <source>
        <strain evidence="1">GSM-AAB239-AS_SAM_17_03QT</strain>
        <tissue evidence="1">Leaf</tissue>
    </source>
</reference>
<evidence type="ECO:0000313" key="2">
    <source>
        <dbReference type="EMBL" id="KAJ6853007.1"/>
    </source>
</evidence>
<dbReference type="EMBL" id="JANAVB010001200">
    <property type="protein sequence ID" value="KAJ6853007.1"/>
    <property type="molecule type" value="Genomic_DNA"/>
</dbReference>
<protein>
    <submittedName>
        <fullName evidence="1">Uncharacterized protein</fullName>
    </submittedName>
</protein>
<proteinExistence type="predicted"/>
<evidence type="ECO:0000313" key="1">
    <source>
        <dbReference type="EMBL" id="KAJ6797752.1"/>
    </source>
</evidence>
<dbReference type="EMBL" id="JANAVB010040740">
    <property type="protein sequence ID" value="KAJ6797752.1"/>
    <property type="molecule type" value="Genomic_DNA"/>
</dbReference>
<gene>
    <name evidence="1" type="ORF">M6B38_218090</name>
    <name evidence="2" type="ORF">M6B38_252050</name>
</gene>
<dbReference type="AlphaFoldDB" id="A0AAX6E103"/>